<sequence length="518" mass="57653">MSHRVSSRVGVSSENGVINRSSSSLKCQQPSCAVCNKKGLLQRCSRCKNIFYCSKEHQKIDWKKHKVNCIDDSLPSSTSPSSRLSPTASIFPDDADVHSAGGVCLNDRNSRIKVGPSLSYESSDCLTDSKTLVNLTSNNSNSEIFSRFIPQKTSAVNIDEKSNQCTRELNNTKGINIINQISKNIAPAKRKLKSNGSSPDDKGDTDSKSLTENLEGEILLSATAKLMNRIPPQKISNSGEKTEGVISDTSLQHDAMKNFPEVVLRGDLDVISPFVCRGRNNGDNKTLEDICSNVIYDMNMYGVCVVDGFLGPDRGLAVLKEVLNMYDSGMFQAGQLVSNKASLRNSQSIRGDKILWIDGKERECKNIGMLISQVDAIIVKANKMQKNGTLGNYTINGRTKAMLACYPGDGSHYVKHVDNPNSDGRCITAIYYLNINWNTVENGGLLRIFPEGWKDQVANIEPLFDRIIFFWSDRRNPHEVQPAYKTRYAITLWYFDAAERSRACQKYEKEKDKRNPLS</sequence>
<evidence type="ECO:0000256" key="9">
    <source>
        <dbReference type="ARBA" id="ARBA00023004"/>
    </source>
</evidence>
<protein>
    <recommendedName>
        <fullName evidence="11">hypoxia-inducible factor-proline dioxygenase</fullName>
        <ecNumber evidence="11">1.14.11.29</ecNumber>
    </recommendedName>
</protein>
<dbReference type="InterPro" id="IPR005123">
    <property type="entry name" value="Oxoglu/Fe-dep_dioxygenase_dom"/>
</dbReference>
<evidence type="ECO:0000259" key="16">
    <source>
        <dbReference type="PROSITE" id="PS51471"/>
    </source>
</evidence>
<name>A0A8J2MTM0_COTCN</name>
<evidence type="ECO:0000256" key="7">
    <source>
        <dbReference type="ARBA" id="ARBA00022964"/>
    </source>
</evidence>
<keyword evidence="9" id="KW-0408">Iron</keyword>
<accession>A0A8J2MTM0</accession>
<dbReference type="AlphaFoldDB" id="A0A8J2MTM0"/>
<evidence type="ECO:0000256" key="14">
    <source>
        <dbReference type="SAM" id="MobiDB-lite"/>
    </source>
</evidence>
<dbReference type="SUPFAM" id="SSF144232">
    <property type="entry name" value="HIT/MYND zinc finger-like"/>
    <property type="match status" value="1"/>
</dbReference>
<keyword evidence="8" id="KW-0560">Oxidoreductase</keyword>
<dbReference type="Proteomes" id="UP000786811">
    <property type="component" value="Unassembled WGS sequence"/>
</dbReference>
<evidence type="ECO:0000256" key="5">
    <source>
        <dbReference type="ARBA" id="ARBA00022833"/>
    </source>
</evidence>
<keyword evidence="4 13" id="KW-0863">Zinc-finger</keyword>
<dbReference type="GO" id="GO:0008270">
    <property type="term" value="F:zinc ion binding"/>
    <property type="evidence" value="ECO:0007669"/>
    <property type="project" value="UniProtKB-KW"/>
</dbReference>
<evidence type="ECO:0000256" key="1">
    <source>
        <dbReference type="ARBA" id="ARBA00001961"/>
    </source>
</evidence>
<dbReference type="Gene3D" id="6.10.140.2220">
    <property type="match status" value="1"/>
</dbReference>
<keyword evidence="6" id="KW-0847">Vitamin C</keyword>
<keyword evidence="5" id="KW-0862">Zinc</keyword>
<keyword evidence="10" id="KW-0539">Nucleus</keyword>
<gene>
    <name evidence="17" type="ORF">HICCMSTLAB_LOCUS12751</name>
</gene>
<dbReference type="SMART" id="SM00702">
    <property type="entry name" value="P4Hc"/>
    <property type="match status" value="1"/>
</dbReference>
<evidence type="ECO:0000256" key="11">
    <source>
        <dbReference type="ARBA" id="ARBA00039004"/>
    </source>
</evidence>
<dbReference type="GO" id="GO:0160082">
    <property type="term" value="F:hypoxia-inducible factor-proline dioxygenase activity"/>
    <property type="evidence" value="ECO:0007669"/>
    <property type="project" value="UniProtKB-EC"/>
</dbReference>
<dbReference type="Gene3D" id="2.60.120.620">
    <property type="entry name" value="q2cbj1_9rhob like domain"/>
    <property type="match status" value="1"/>
</dbReference>
<keyword evidence="18" id="KW-1185">Reference proteome</keyword>
<comment type="catalytic activity">
    <reaction evidence="12">
        <text>L-prolyl-[hypoxia-inducible factor alpha subunit] + 2-oxoglutarate + O2 = trans-4-hydroxy-L-prolyl-[hypoxia-inducible factor alpha subunit] + succinate + CO2</text>
        <dbReference type="Rhea" id="RHEA:48400"/>
        <dbReference type="Rhea" id="RHEA-COMP:12093"/>
        <dbReference type="Rhea" id="RHEA-COMP:12094"/>
        <dbReference type="ChEBI" id="CHEBI:15379"/>
        <dbReference type="ChEBI" id="CHEBI:16526"/>
        <dbReference type="ChEBI" id="CHEBI:16810"/>
        <dbReference type="ChEBI" id="CHEBI:30031"/>
        <dbReference type="ChEBI" id="CHEBI:50342"/>
        <dbReference type="ChEBI" id="CHEBI:61965"/>
        <dbReference type="EC" id="1.14.11.29"/>
    </reaction>
</comment>
<evidence type="ECO:0000256" key="8">
    <source>
        <dbReference type="ARBA" id="ARBA00023002"/>
    </source>
</evidence>
<proteinExistence type="predicted"/>
<feature type="domain" description="MYND-type" evidence="15">
    <location>
        <begin position="32"/>
        <end position="69"/>
    </location>
</feature>
<dbReference type="InterPro" id="IPR006620">
    <property type="entry name" value="Pro_4_hyd_alph"/>
</dbReference>
<dbReference type="InterPro" id="IPR051559">
    <property type="entry name" value="HIF_prolyl_hydroxylases"/>
</dbReference>
<feature type="domain" description="Fe2OG dioxygenase" evidence="16">
    <location>
        <begin position="394"/>
        <end position="496"/>
    </location>
</feature>
<dbReference type="GO" id="GO:0071456">
    <property type="term" value="P:cellular response to hypoxia"/>
    <property type="evidence" value="ECO:0007669"/>
    <property type="project" value="TreeGrafter"/>
</dbReference>
<keyword evidence="7" id="KW-0223">Dioxygenase</keyword>
<dbReference type="Pfam" id="PF01753">
    <property type="entry name" value="zf-MYND"/>
    <property type="match status" value="1"/>
</dbReference>
<evidence type="ECO:0000256" key="6">
    <source>
        <dbReference type="ARBA" id="ARBA00022896"/>
    </source>
</evidence>
<dbReference type="GO" id="GO:0005634">
    <property type="term" value="C:nucleus"/>
    <property type="evidence" value="ECO:0007669"/>
    <property type="project" value="UniProtKB-SubCell"/>
</dbReference>
<dbReference type="InterPro" id="IPR002893">
    <property type="entry name" value="Znf_MYND"/>
</dbReference>
<comment type="caution">
    <text evidence="17">The sequence shown here is derived from an EMBL/GenBank/DDBJ whole genome shotgun (WGS) entry which is preliminary data.</text>
</comment>
<evidence type="ECO:0000259" key="15">
    <source>
        <dbReference type="PROSITE" id="PS50865"/>
    </source>
</evidence>
<evidence type="ECO:0000256" key="4">
    <source>
        <dbReference type="ARBA" id="ARBA00022771"/>
    </source>
</evidence>
<keyword evidence="3" id="KW-0479">Metal-binding</keyword>
<dbReference type="InterPro" id="IPR044862">
    <property type="entry name" value="Pro_4_hyd_alph_FE2OG_OXY"/>
</dbReference>
<dbReference type="FunFam" id="2.60.120.620:FF:000005">
    <property type="entry name" value="Egl nine homolog 1"/>
    <property type="match status" value="1"/>
</dbReference>
<dbReference type="PROSITE" id="PS50865">
    <property type="entry name" value="ZF_MYND_2"/>
    <property type="match status" value="1"/>
</dbReference>
<dbReference type="EMBL" id="CAJNRD030001124">
    <property type="protein sequence ID" value="CAG5107442.1"/>
    <property type="molecule type" value="Genomic_DNA"/>
</dbReference>
<dbReference type="EC" id="1.14.11.29" evidence="11"/>
<dbReference type="PANTHER" id="PTHR12907:SF26">
    <property type="entry name" value="HIF PROLYL HYDROXYLASE, ISOFORM C"/>
    <property type="match status" value="1"/>
</dbReference>
<evidence type="ECO:0000256" key="13">
    <source>
        <dbReference type="PROSITE-ProRule" id="PRU00134"/>
    </source>
</evidence>
<evidence type="ECO:0000313" key="18">
    <source>
        <dbReference type="Proteomes" id="UP000786811"/>
    </source>
</evidence>
<evidence type="ECO:0000256" key="2">
    <source>
        <dbReference type="ARBA" id="ARBA00004123"/>
    </source>
</evidence>
<dbReference type="Pfam" id="PF13640">
    <property type="entry name" value="2OG-FeII_Oxy_3"/>
    <property type="match status" value="1"/>
</dbReference>
<feature type="compositionally biased region" description="Basic and acidic residues" evidence="14">
    <location>
        <begin position="199"/>
        <end position="209"/>
    </location>
</feature>
<dbReference type="OrthoDB" id="76265at2759"/>
<feature type="region of interest" description="Disordered" evidence="14">
    <location>
        <begin position="188"/>
        <end position="210"/>
    </location>
</feature>
<evidence type="ECO:0000256" key="3">
    <source>
        <dbReference type="ARBA" id="ARBA00022723"/>
    </source>
</evidence>
<comment type="cofactor">
    <cofactor evidence="1">
        <name>L-ascorbate</name>
        <dbReference type="ChEBI" id="CHEBI:38290"/>
    </cofactor>
</comment>
<comment type="subcellular location">
    <subcellularLocation>
        <location evidence="2">Nucleus</location>
    </subcellularLocation>
</comment>
<dbReference type="PROSITE" id="PS51471">
    <property type="entry name" value="FE2OG_OXY"/>
    <property type="match status" value="1"/>
</dbReference>
<dbReference type="GO" id="GO:0008198">
    <property type="term" value="F:ferrous iron binding"/>
    <property type="evidence" value="ECO:0007669"/>
    <property type="project" value="TreeGrafter"/>
</dbReference>
<evidence type="ECO:0000256" key="12">
    <source>
        <dbReference type="ARBA" id="ARBA00049134"/>
    </source>
</evidence>
<evidence type="ECO:0000313" key="17">
    <source>
        <dbReference type="EMBL" id="CAG5107442.1"/>
    </source>
</evidence>
<organism evidence="17 18">
    <name type="scientific">Cotesia congregata</name>
    <name type="common">Parasitoid wasp</name>
    <name type="synonym">Apanteles congregatus</name>
    <dbReference type="NCBI Taxonomy" id="51543"/>
    <lineage>
        <taxon>Eukaryota</taxon>
        <taxon>Metazoa</taxon>
        <taxon>Ecdysozoa</taxon>
        <taxon>Arthropoda</taxon>
        <taxon>Hexapoda</taxon>
        <taxon>Insecta</taxon>
        <taxon>Pterygota</taxon>
        <taxon>Neoptera</taxon>
        <taxon>Endopterygota</taxon>
        <taxon>Hymenoptera</taxon>
        <taxon>Apocrita</taxon>
        <taxon>Ichneumonoidea</taxon>
        <taxon>Braconidae</taxon>
        <taxon>Microgastrinae</taxon>
        <taxon>Cotesia</taxon>
    </lineage>
</organism>
<reference evidence="17" key="1">
    <citation type="submission" date="2021-04" db="EMBL/GenBank/DDBJ databases">
        <authorList>
            <person name="Chebbi M.A.C M."/>
        </authorList>
    </citation>
    <scope>NUCLEOTIDE SEQUENCE</scope>
</reference>
<dbReference type="PANTHER" id="PTHR12907">
    <property type="entry name" value="EGL NINE HOMOLOG-RELATED"/>
    <property type="match status" value="1"/>
</dbReference>
<evidence type="ECO:0000256" key="10">
    <source>
        <dbReference type="ARBA" id="ARBA00023242"/>
    </source>
</evidence>
<dbReference type="GO" id="GO:0031418">
    <property type="term" value="F:L-ascorbic acid binding"/>
    <property type="evidence" value="ECO:0007669"/>
    <property type="project" value="UniProtKB-KW"/>
</dbReference>